<keyword evidence="2" id="KW-1185">Reference proteome</keyword>
<protein>
    <submittedName>
        <fullName evidence="3">Structural protein</fullName>
    </submittedName>
</protein>
<dbReference type="WBParaSite" id="TCNE_0001528601-mRNA-1">
    <property type="protein sequence ID" value="TCNE_0001528601-mRNA-1"/>
    <property type="gene ID" value="TCNE_0001528601"/>
</dbReference>
<name>A0A183V3G5_TOXCA</name>
<dbReference type="AlphaFoldDB" id="A0A183V3G5"/>
<evidence type="ECO:0000313" key="3">
    <source>
        <dbReference type="WBParaSite" id="TCNE_0001528601-mRNA-1"/>
    </source>
</evidence>
<reference evidence="1 2" key="2">
    <citation type="submission" date="2018-11" db="EMBL/GenBank/DDBJ databases">
        <authorList>
            <consortium name="Pathogen Informatics"/>
        </authorList>
    </citation>
    <scope>NUCLEOTIDE SEQUENCE [LARGE SCALE GENOMIC DNA]</scope>
</reference>
<proteinExistence type="predicted"/>
<gene>
    <name evidence="1" type="ORF">TCNE_LOCUS15285</name>
</gene>
<organism evidence="2 3">
    <name type="scientific">Toxocara canis</name>
    <name type="common">Canine roundworm</name>
    <dbReference type="NCBI Taxonomy" id="6265"/>
    <lineage>
        <taxon>Eukaryota</taxon>
        <taxon>Metazoa</taxon>
        <taxon>Ecdysozoa</taxon>
        <taxon>Nematoda</taxon>
        <taxon>Chromadorea</taxon>
        <taxon>Rhabditida</taxon>
        <taxon>Spirurina</taxon>
        <taxon>Ascaridomorpha</taxon>
        <taxon>Ascaridoidea</taxon>
        <taxon>Toxocaridae</taxon>
        <taxon>Toxocara</taxon>
    </lineage>
</organism>
<accession>A0A183V3G5</accession>
<evidence type="ECO:0000313" key="2">
    <source>
        <dbReference type="Proteomes" id="UP000050794"/>
    </source>
</evidence>
<dbReference type="EMBL" id="UYWY01022756">
    <property type="protein sequence ID" value="VDM46606.1"/>
    <property type="molecule type" value="Genomic_DNA"/>
</dbReference>
<evidence type="ECO:0000313" key="1">
    <source>
        <dbReference type="EMBL" id="VDM46606.1"/>
    </source>
</evidence>
<sequence length="120" mass="14586">MTYDYYDAFKLRNRNYSFSSGLRTTDWMDIFVMRYQYAFYVIVNDPEINRPSVQWTVENAFFNGHCNKLIITGNETVLQYFRTNREKDSEYLWRIDVPTVLTNYLPYPSLYHFTKDSFSF</sequence>
<dbReference type="Proteomes" id="UP000050794">
    <property type="component" value="Unassembled WGS sequence"/>
</dbReference>
<reference evidence="3" key="1">
    <citation type="submission" date="2016-06" db="UniProtKB">
        <authorList>
            <consortium name="WormBaseParasite"/>
        </authorList>
    </citation>
    <scope>IDENTIFICATION</scope>
</reference>